<dbReference type="InterPro" id="IPR039329">
    <property type="entry name" value="SIAE"/>
</dbReference>
<dbReference type="SUPFAM" id="SSF52266">
    <property type="entry name" value="SGNH hydrolase"/>
    <property type="match status" value="1"/>
</dbReference>
<dbReference type="GO" id="GO:0005975">
    <property type="term" value="P:carbohydrate metabolic process"/>
    <property type="evidence" value="ECO:0007669"/>
    <property type="project" value="TreeGrafter"/>
</dbReference>
<dbReference type="OrthoDB" id="174702at2"/>
<evidence type="ECO:0000256" key="1">
    <source>
        <dbReference type="SAM" id="SignalP"/>
    </source>
</evidence>
<evidence type="ECO:0008006" key="4">
    <source>
        <dbReference type="Google" id="ProtNLM"/>
    </source>
</evidence>
<dbReference type="AlphaFoldDB" id="A0A2S7TZD0"/>
<keyword evidence="3" id="KW-1185">Reference proteome</keyword>
<dbReference type="Proteomes" id="UP000239907">
    <property type="component" value="Unassembled WGS sequence"/>
</dbReference>
<sequence>MKRLLQSKSLALMVLFAGSLAVQAANIPAPKDAEKPKPAIELGAPFADNAILQRQMDLPVWGWSKPGTKVTVAFAGQKKSATTDKDGKWMLKLAPLKASFKPAEMLITESTGKKVTLKNILVGEVWMASGQSNMQWLTAKSVCKDLIVEDKNGVAPIRECKVTNYFAALHPIEHATGVWKNGDYLTYSAIAFAFAHKLYEELGVPIGILNCSFSQTAIQAWTPRVGYIDAKDDYSKALYLKTLETDPSTPEHKAAWDKFYQDIENTIKENAELVKNGKPAKQIPTKTPGNLSGNRDATWLFNARLNPMIPCAIRGAIWNQGYANMGEGLVYYNNLHSLIRGWRKLWDKPELPVYFHQFYCPRVKGGRKHNHPSIGSTAEMRAGTWLARDIPHANMASQIDIEGAIHYQNKAIPGQRLALHALKNQYGKKIVADGPMFKSYKVEGNKLIIEFDHAEGGLVVAETQTNSKSVAVPTVIPNGADKVGLFSLAGEDRIWHPATVKIEGNQAIVTSAGVKAPRGVSYGTGGIGFQPNLYNKALLPTTPFIFYDHKMVTAKEWPHDPIQIAGVVPDPNMGGKVYAYRKMPLLSTQFRDNAVFQSGVPVTIFGSAVHDWGHDADGEAVIKFSFAGVEKTIPVIAGMKRWQVVLPAMKPSAEPKTLKVTFTIDGEVIHERTVKNVVIGDVWYVATPNLNLEIKGNPASKGIIRVMQRKAKGGMAGRARPYSVCVSTTPLNRFASIWADASGSTLALGQRLASKSGNPVGIIIMQGTASVKVPGQKKAKRVPLDLKHWIPNAYLKQAPSLMTDYKQLATINPGNDIYDANAKRYMGDWKKLWGEYIPQLIATKKSARWSPLGTLSVAAECRHHRCLTGLLRHDPLVWSCQLKGNPFPLQRKHV</sequence>
<reference evidence="2 3" key="1">
    <citation type="submission" date="2016-12" db="EMBL/GenBank/DDBJ databases">
        <title>Study of bacterial adaptation to deep sea.</title>
        <authorList>
            <person name="Song J."/>
            <person name="Yoshizawa S."/>
            <person name="Kogure K."/>
        </authorList>
    </citation>
    <scope>NUCLEOTIDE SEQUENCE [LARGE SCALE GENOMIC DNA]</scope>
    <source>
        <strain evidence="2 3">SAORIC-165</strain>
    </source>
</reference>
<dbReference type="PANTHER" id="PTHR22901">
    <property type="entry name" value="SIALATE O-ACETYLESTERASE"/>
    <property type="match status" value="1"/>
</dbReference>
<gene>
    <name evidence="2" type="ORF">BSZ32_03760</name>
</gene>
<name>A0A2S7TZD0_9BACT</name>
<accession>A0A2S7TZD0</accession>
<organism evidence="2 3">
    <name type="scientific">Rubritalea profundi</name>
    <dbReference type="NCBI Taxonomy" id="1658618"/>
    <lineage>
        <taxon>Bacteria</taxon>
        <taxon>Pseudomonadati</taxon>
        <taxon>Verrucomicrobiota</taxon>
        <taxon>Verrucomicrobiia</taxon>
        <taxon>Verrucomicrobiales</taxon>
        <taxon>Rubritaleaceae</taxon>
        <taxon>Rubritalea</taxon>
    </lineage>
</organism>
<evidence type="ECO:0000313" key="3">
    <source>
        <dbReference type="Proteomes" id="UP000239907"/>
    </source>
</evidence>
<proteinExistence type="predicted"/>
<feature type="chain" id="PRO_5015734098" description="Sialate O-acetylesterase domain-containing protein" evidence="1">
    <location>
        <begin position="25"/>
        <end position="894"/>
    </location>
</feature>
<dbReference type="EMBL" id="MQWA01000001">
    <property type="protein sequence ID" value="PQJ27700.1"/>
    <property type="molecule type" value="Genomic_DNA"/>
</dbReference>
<keyword evidence="1" id="KW-0732">Signal</keyword>
<dbReference type="GO" id="GO:0001681">
    <property type="term" value="F:sialate O-acetylesterase activity"/>
    <property type="evidence" value="ECO:0007669"/>
    <property type="project" value="InterPro"/>
</dbReference>
<dbReference type="PANTHER" id="PTHR22901:SF0">
    <property type="entry name" value="SIALATE O-ACETYLESTERASE"/>
    <property type="match status" value="1"/>
</dbReference>
<dbReference type="RefSeq" id="WP_105042190.1">
    <property type="nucleotide sequence ID" value="NZ_MQWA01000001.1"/>
</dbReference>
<comment type="caution">
    <text evidence="2">The sequence shown here is derived from an EMBL/GenBank/DDBJ whole genome shotgun (WGS) entry which is preliminary data.</text>
</comment>
<evidence type="ECO:0000313" key="2">
    <source>
        <dbReference type="EMBL" id="PQJ27700.1"/>
    </source>
</evidence>
<feature type="signal peptide" evidence="1">
    <location>
        <begin position="1"/>
        <end position="24"/>
    </location>
</feature>
<protein>
    <recommendedName>
        <fullName evidence="4">Sialate O-acetylesterase domain-containing protein</fullName>
    </recommendedName>
</protein>
<dbReference type="Gene3D" id="3.40.50.1110">
    <property type="entry name" value="SGNH hydrolase"/>
    <property type="match status" value="1"/>
</dbReference>
<dbReference type="InterPro" id="IPR036514">
    <property type="entry name" value="SGNH_hydro_sf"/>
</dbReference>